<evidence type="ECO:0000259" key="12">
    <source>
        <dbReference type="PROSITE" id="PS51192"/>
    </source>
</evidence>
<evidence type="ECO:0000313" key="14">
    <source>
        <dbReference type="EMBL" id="KAF9592514.1"/>
    </source>
</evidence>
<dbReference type="Gene3D" id="1.20.120.1080">
    <property type="match status" value="1"/>
</dbReference>
<dbReference type="EMBL" id="JADFTS010000008">
    <property type="protein sequence ID" value="KAF9592514.1"/>
    <property type="molecule type" value="Genomic_DNA"/>
</dbReference>
<dbReference type="SUPFAM" id="SSF52540">
    <property type="entry name" value="P-loop containing nucleoside triphosphate hydrolases"/>
    <property type="match status" value="1"/>
</dbReference>
<dbReference type="Pfam" id="PF00035">
    <property type="entry name" value="dsrm"/>
    <property type="match status" value="1"/>
</dbReference>
<dbReference type="InterPro" id="IPR014720">
    <property type="entry name" value="dsRBD_dom"/>
</dbReference>
<evidence type="ECO:0000256" key="7">
    <source>
        <dbReference type="ARBA" id="ARBA00047984"/>
    </source>
</evidence>
<keyword evidence="15" id="KW-1185">Reference proteome</keyword>
<dbReference type="CDD" id="cd17917">
    <property type="entry name" value="DEXHc_RHA-like"/>
    <property type="match status" value="1"/>
</dbReference>
<protein>
    <recommendedName>
        <fullName evidence="1">RNA helicase</fullName>
        <ecNumber evidence="1">3.6.4.13</ecNumber>
    </recommendedName>
</protein>
<gene>
    <name evidence="14" type="ORF">IFM89_015208</name>
</gene>
<dbReference type="InterPro" id="IPR011545">
    <property type="entry name" value="DEAD/DEAH_box_helicase_dom"/>
</dbReference>
<dbReference type="EC" id="3.6.4.13" evidence="1"/>
<evidence type="ECO:0000259" key="11">
    <source>
        <dbReference type="PROSITE" id="PS50137"/>
    </source>
</evidence>
<dbReference type="GO" id="GO:0016787">
    <property type="term" value="F:hydrolase activity"/>
    <property type="evidence" value="ECO:0007669"/>
    <property type="project" value="UniProtKB-KW"/>
</dbReference>
<evidence type="ECO:0000256" key="3">
    <source>
        <dbReference type="ARBA" id="ARBA00022801"/>
    </source>
</evidence>
<dbReference type="InterPro" id="IPR007502">
    <property type="entry name" value="Helicase-assoc_dom"/>
</dbReference>
<dbReference type="SUPFAM" id="SSF54768">
    <property type="entry name" value="dsRNA-binding domain-like"/>
    <property type="match status" value="1"/>
</dbReference>
<name>A0A835H3Z9_9MAGN</name>
<dbReference type="Pfam" id="PF00270">
    <property type="entry name" value="DEAD"/>
    <property type="match status" value="1"/>
</dbReference>
<dbReference type="PROSITE" id="PS00690">
    <property type="entry name" value="DEAH_ATP_HELICASE"/>
    <property type="match status" value="1"/>
</dbReference>
<proteinExistence type="inferred from homology"/>
<dbReference type="AlphaFoldDB" id="A0A835H3Z9"/>
<accession>A0A835H3Z9</accession>
<dbReference type="FunFam" id="1.20.120.1080:FF:000002">
    <property type="entry name" value="Putative ATP-dependent RNA helicase DHX36"/>
    <property type="match status" value="1"/>
</dbReference>
<dbReference type="Pfam" id="PF21010">
    <property type="entry name" value="HA2_C"/>
    <property type="match status" value="1"/>
</dbReference>
<dbReference type="Pfam" id="PF07717">
    <property type="entry name" value="OB_NTP_bind"/>
    <property type="match status" value="1"/>
</dbReference>
<keyword evidence="3" id="KW-0378">Hydrolase</keyword>
<dbReference type="CDD" id="cd18791">
    <property type="entry name" value="SF2_C_RHA"/>
    <property type="match status" value="1"/>
</dbReference>
<dbReference type="SMART" id="SM00487">
    <property type="entry name" value="DEXDc"/>
    <property type="match status" value="1"/>
</dbReference>
<dbReference type="PANTHER" id="PTHR18934:SF229">
    <property type="entry name" value="DEXH-BOX ATP-DEPENDENT RNA HELICASE DEXH3"/>
    <property type="match status" value="1"/>
</dbReference>
<feature type="domain" description="Helicase ATP-binding" evidence="12">
    <location>
        <begin position="347"/>
        <end position="514"/>
    </location>
</feature>
<evidence type="ECO:0000256" key="4">
    <source>
        <dbReference type="ARBA" id="ARBA00022806"/>
    </source>
</evidence>
<dbReference type="InterPro" id="IPR048333">
    <property type="entry name" value="HA2_WH"/>
</dbReference>
<feature type="domain" description="Helicase C-terminal" evidence="13">
    <location>
        <begin position="601"/>
        <end position="775"/>
    </location>
</feature>
<dbReference type="InterPro" id="IPR002464">
    <property type="entry name" value="DNA/RNA_helicase_DEAH_CS"/>
</dbReference>
<dbReference type="FunFam" id="3.40.50.300:FF:000480">
    <property type="entry name" value="DExH-box ATP-dependent RNA helicase DExH3"/>
    <property type="match status" value="1"/>
</dbReference>
<evidence type="ECO:0000256" key="5">
    <source>
        <dbReference type="ARBA" id="ARBA00022840"/>
    </source>
</evidence>
<dbReference type="SMART" id="SM00847">
    <property type="entry name" value="HA2"/>
    <property type="match status" value="1"/>
</dbReference>
<dbReference type="Gene3D" id="3.30.160.20">
    <property type="match status" value="1"/>
</dbReference>
<feature type="compositionally biased region" description="Polar residues" evidence="10">
    <location>
        <begin position="1"/>
        <end position="14"/>
    </location>
</feature>
<keyword evidence="2" id="KW-0547">Nucleotide-binding</keyword>
<dbReference type="PROSITE" id="PS51194">
    <property type="entry name" value="HELICASE_CTER"/>
    <property type="match status" value="1"/>
</dbReference>
<dbReference type="Pfam" id="PF00271">
    <property type="entry name" value="Helicase_C"/>
    <property type="match status" value="1"/>
</dbReference>
<dbReference type="GO" id="GO:0003724">
    <property type="term" value="F:RNA helicase activity"/>
    <property type="evidence" value="ECO:0007669"/>
    <property type="project" value="UniProtKB-EC"/>
</dbReference>
<dbReference type="InterPro" id="IPR011709">
    <property type="entry name" value="DEAD-box_helicase_OB_fold"/>
</dbReference>
<evidence type="ECO:0000256" key="9">
    <source>
        <dbReference type="PROSITE-ProRule" id="PRU00266"/>
    </source>
</evidence>
<dbReference type="InterPro" id="IPR001650">
    <property type="entry name" value="Helicase_C-like"/>
</dbReference>
<dbReference type="SMART" id="SM00490">
    <property type="entry name" value="HELICc"/>
    <property type="match status" value="1"/>
</dbReference>
<dbReference type="OrthoDB" id="5600252at2759"/>
<dbReference type="PANTHER" id="PTHR18934">
    <property type="entry name" value="ATP-DEPENDENT RNA HELICASE"/>
    <property type="match status" value="1"/>
</dbReference>
<evidence type="ECO:0000256" key="8">
    <source>
        <dbReference type="ARBA" id="ARBA00060772"/>
    </source>
</evidence>
<dbReference type="GO" id="GO:0003723">
    <property type="term" value="F:RNA binding"/>
    <property type="evidence" value="ECO:0007669"/>
    <property type="project" value="UniProtKB-UniRule"/>
</dbReference>
<dbReference type="Pfam" id="PF04408">
    <property type="entry name" value="WHD_HA2"/>
    <property type="match status" value="1"/>
</dbReference>
<feature type="region of interest" description="Disordered" evidence="10">
    <location>
        <begin position="1"/>
        <end position="51"/>
    </location>
</feature>
<organism evidence="14 15">
    <name type="scientific">Coptis chinensis</name>
    <dbReference type="NCBI Taxonomy" id="261450"/>
    <lineage>
        <taxon>Eukaryota</taxon>
        <taxon>Viridiplantae</taxon>
        <taxon>Streptophyta</taxon>
        <taxon>Embryophyta</taxon>
        <taxon>Tracheophyta</taxon>
        <taxon>Spermatophyta</taxon>
        <taxon>Magnoliopsida</taxon>
        <taxon>Ranunculales</taxon>
        <taxon>Ranunculaceae</taxon>
        <taxon>Coptidoideae</taxon>
        <taxon>Coptis</taxon>
    </lineage>
</organism>
<sequence>MLNADQAISSTTNNKYEKRSLTPHQRPDRPMFLNPTPTTPHHSHFPLSSPPKTLLKISSNPQTMKEKSPSATLYVPPHQRLKSIVVSSKSNATSSPTHSPLHLNNNNSVIKPSPCIPLPHFPQQEKQQRKRSWEDDNNNVEKEYDIFMETSNFVSPREWKCKINMLDRNENEQEVVLKDKKDRNDFEEIALFATKLGLYSQKYPKAVVVSKVQLANYRFDLDDRRPQREHTFCRIIDNIKNCQVITKLGLQRRVDALLIEYMRKAPRTGTLPDSSFARSSSGGSISNYEGLFEQQEPQTSFGMEKILRRRNLQLLDQQQAWQESEEGEKMQRFRRSLPSYNERDALLTTISRNQVVVITGETGCGKTTQVPQYILEAAIKAERGAACSIICTQPRRISAMAVSERVAVERGENLGESVGYKVRLEGIKGRDTRLLFCTTGILLRRLLVDRNLKGVSHIIVDEIHERGTNEDFLLVVLKDLLPRRPELRLILMSATLNAELFSSYFGGAPMVYIPGFTYPVQTHFLEDVLEVTRYDLTPYNQTDDYGQDKSWKTQKQTLRKRKSQITFIVEDALEVANFKDYSPQTQDSLSCWNPDSIGFNLIENVLCHICSNETPGAILVFMTGWDDINALKDQLQAHPLLGDPSRVLLLSCHGSMASSEQRLIFHKPEGGVRKIVLSTNIAETSITIDDVVFVIDCGKAKETSYDALNNTPCLLPSWISKASAGQRRGRAGRVQPGVCFRLYPRCVYDAFADNQLPELLRTPLQSICLQIKSLQLGSISEFLSRALQSPELLSIQNAIDYLKIIGALDEEEKLTILGRHLSILPVEPRLGKMLIMGAIFNCLDPILTVVAGLSVRDPFLMPTDKKDLAEHAKAQFAAGDNSDHLALIRAYEGWKNAEREYSGPDYCWKNFLSSPTLKAIDSLRKEFICILKDTGVVDDDLHIYNLWSNDGSLIRAIICAGLFPGICSVVNKETSVSLKTMEDGRVLLYSNSVNGRESNIPYPWLVFNEKVKVNSVFLRDSTAISDSMLLLFGGKLSRGDNDGHLKMLGGYLEFFMKPTLAETYTNLKRGLEKIIQIKLLNPKMKIEIHRELLSAVRLLITEDQCDGRFVFGHQILKPSKVTPAAAPLPPVVISRNGYGTGGGGDNAKNQLQTLVTRAGHENPVYKAYLVKNNQFQAMVEINGMQFTGQPCNNRKLAEKDAAAQALLSLTGRLQACPVDIERISLLLKQKRKHHQST</sequence>
<reference evidence="14 15" key="1">
    <citation type="submission" date="2020-10" db="EMBL/GenBank/DDBJ databases">
        <title>The Coptis chinensis genome and diversification of protoberbering-type alkaloids.</title>
        <authorList>
            <person name="Wang B."/>
            <person name="Shu S."/>
            <person name="Song C."/>
            <person name="Liu Y."/>
        </authorList>
    </citation>
    <scope>NUCLEOTIDE SEQUENCE [LARGE SCALE GENOMIC DNA]</scope>
    <source>
        <strain evidence="14">HL-2020</strain>
        <tissue evidence="14">Leaf</tissue>
    </source>
</reference>
<evidence type="ECO:0000313" key="15">
    <source>
        <dbReference type="Proteomes" id="UP000631114"/>
    </source>
</evidence>
<dbReference type="GO" id="GO:0005524">
    <property type="term" value="F:ATP binding"/>
    <property type="evidence" value="ECO:0007669"/>
    <property type="project" value="UniProtKB-KW"/>
</dbReference>
<comment type="caution">
    <text evidence="14">The sequence shown here is derived from an EMBL/GenBank/DDBJ whole genome shotgun (WGS) entry which is preliminary data.</text>
</comment>
<comment type="catalytic activity">
    <reaction evidence="7">
        <text>ATP + H2O = ADP + phosphate + H(+)</text>
        <dbReference type="Rhea" id="RHEA:13065"/>
        <dbReference type="ChEBI" id="CHEBI:15377"/>
        <dbReference type="ChEBI" id="CHEBI:15378"/>
        <dbReference type="ChEBI" id="CHEBI:30616"/>
        <dbReference type="ChEBI" id="CHEBI:43474"/>
        <dbReference type="ChEBI" id="CHEBI:456216"/>
        <dbReference type="EC" id="3.6.4.13"/>
    </reaction>
</comment>
<dbReference type="InterPro" id="IPR027417">
    <property type="entry name" value="P-loop_NTPase"/>
</dbReference>
<dbReference type="SMART" id="SM00358">
    <property type="entry name" value="DSRM"/>
    <property type="match status" value="1"/>
</dbReference>
<dbReference type="PROSITE" id="PS50137">
    <property type="entry name" value="DS_RBD"/>
    <property type="match status" value="1"/>
</dbReference>
<feature type="compositionally biased region" description="Basic and acidic residues" evidence="10">
    <location>
        <begin position="15"/>
        <end position="29"/>
    </location>
</feature>
<dbReference type="PROSITE" id="PS51192">
    <property type="entry name" value="HELICASE_ATP_BIND_1"/>
    <property type="match status" value="1"/>
</dbReference>
<dbReference type="InterPro" id="IPR059023">
    <property type="entry name" value="RNA_hel_CTD"/>
</dbReference>
<evidence type="ECO:0000256" key="10">
    <source>
        <dbReference type="SAM" id="MobiDB-lite"/>
    </source>
</evidence>
<dbReference type="InterPro" id="IPR014001">
    <property type="entry name" value="Helicase_ATP-bd"/>
</dbReference>
<keyword evidence="4" id="KW-0347">Helicase</keyword>
<evidence type="ECO:0000256" key="2">
    <source>
        <dbReference type="ARBA" id="ARBA00022741"/>
    </source>
</evidence>
<dbReference type="GO" id="GO:0005634">
    <property type="term" value="C:nucleus"/>
    <property type="evidence" value="ECO:0007669"/>
    <property type="project" value="TreeGrafter"/>
</dbReference>
<dbReference type="Proteomes" id="UP000631114">
    <property type="component" value="Unassembled WGS sequence"/>
</dbReference>
<feature type="domain" description="DRBM" evidence="11">
    <location>
        <begin position="1146"/>
        <end position="1211"/>
    </location>
</feature>
<keyword evidence="5" id="KW-0067">ATP-binding</keyword>
<comment type="similarity">
    <text evidence="8">Belongs to the DExH box helicase family.</text>
</comment>
<evidence type="ECO:0000256" key="1">
    <source>
        <dbReference type="ARBA" id="ARBA00012552"/>
    </source>
</evidence>
<keyword evidence="6 9" id="KW-0694">RNA-binding</keyword>
<dbReference type="Pfam" id="PF26026">
    <property type="entry name" value="RNA_hel_CTD"/>
    <property type="match status" value="1"/>
</dbReference>
<dbReference type="FunFam" id="3.40.50.300:FF:000526">
    <property type="entry name" value="DExH-box ATP-dependent RNA helicase DExH3"/>
    <property type="match status" value="1"/>
</dbReference>
<feature type="compositionally biased region" description="Low complexity" evidence="10">
    <location>
        <begin position="35"/>
        <end position="51"/>
    </location>
</feature>
<evidence type="ECO:0000259" key="13">
    <source>
        <dbReference type="PROSITE" id="PS51194"/>
    </source>
</evidence>
<evidence type="ECO:0000256" key="6">
    <source>
        <dbReference type="ARBA" id="ARBA00022884"/>
    </source>
</evidence>
<dbReference type="Gene3D" id="3.40.50.300">
    <property type="entry name" value="P-loop containing nucleotide triphosphate hydrolases"/>
    <property type="match status" value="2"/>
</dbReference>